<protein>
    <submittedName>
        <fullName evidence="6">DNA-binding transcriptional LysR family regulator</fullName>
    </submittedName>
</protein>
<comment type="similarity">
    <text evidence="1">Belongs to the LysR transcriptional regulatory family.</text>
</comment>
<dbReference type="GO" id="GO:0003677">
    <property type="term" value="F:DNA binding"/>
    <property type="evidence" value="ECO:0007669"/>
    <property type="project" value="UniProtKB-KW"/>
</dbReference>
<evidence type="ECO:0000256" key="2">
    <source>
        <dbReference type="ARBA" id="ARBA00023015"/>
    </source>
</evidence>
<evidence type="ECO:0000259" key="5">
    <source>
        <dbReference type="Pfam" id="PF03466"/>
    </source>
</evidence>
<evidence type="ECO:0000256" key="1">
    <source>
        <dbReference type="ARBA" id="ARBA00009437"/>
    </source>
</evidence>
<accession>A0ABR9LUR9</accession>
<evidence type="ECO:0000256" key="3">
    <source>
        <dbReference type="ARBA" id="ARBA00023125"/>
    </source>
</evidence>
<keyword evidence="3 6" id="KW-0238">DNA-binding</keyword>
<comment type="caution">
    <text evidence="6">The sequence shown here is derived from an EMBL/GenBank/DDBJ whole genome shotgun (WGS) entry which is preliminary data.</text>
</comment>
<dbReference type="InterPro" id="IPR005119">
    <property type="entry name" value="LysR_subst-bd"/>
</dbReference>
<sequence length="190" mass="20974">MTQVVEAFEARHHDCRIVLCEINATDLYEPLRRGEIDVLISWLILDEPDLTAGPVIDSRSRVLAAAAPHPLAIRRSVSVEDLGDEEVAMMPHYPAALHDAITPPYTPSGRPVHRTHRVGTIHETASLVARGRVIHPTVEHMPVFRRADIVTIPIRDMPPLPLGPIWCTAHENARIRAFAEIAASRGPAPS</sequence>
<keyword evidence="2" id="KW-0805">Transcription regulation</keyword>
<gene>
    <name evidence="6" type="ORF">H4W80_002323</name>
</gene>
<keyword evidence="4" id="KW-0804">Transcription</keyword>
<dbReference type="PANTHER" id="PTHR30346">
    <property type="entry name" value="TRANSCRIPTIONAL DUAL REGULATOR HCAR-RELATED"/>
    <property type="match status" value="1"/>
</dbReference>
<reference evidence="6 7" key="1">
    <citation type="submission" date="2020-10" db="EMBL/GenBank/DDBJ databases">
        <title>Sequencing the genomes of 1000 actinobacteria strains.</title>
        <authorList>
            <person name="Klenk H.-P."/>
        </authorList>
    </citation>
    <scope>NUCLEOTIDE SEQUENCE [LARGE SCALE GENOMIC DNA]</scope>
    <source>
        <strain evidence="6 7">DSM 43173</strain>
    </source>
</reference>
<organism evidence="6 7">
    <name type="scientific">Nonomuraea angiospora</name>
    <dbReference type="NCBI Taxonomy" id="46172"/>
    <lineage>
        <taxon>Bacteria</taxon>
        <taxon>Bacillati</taxon>
        <taxon>Actinomycetota</taxon>
        <taxon>Actinomycetes</taxon>
        <taxon>Streptosporangiales</taxon>
        <taxon>Streptosporangiaceae</taxon>
        <taxon>Nonomuraea</taxon>
    </lineage>
</organism>
<dbReference type="RefSeq" id="WP_264085979.1">
    <property type="nucleotide sequence ID" value="NZ_JADBEK010000001.1"/>
</dbReference>
<evidence type="ECO:0000313" key="7">
    <source>
        <dbReference type="Proteomes" id="UP000633509"/>
    </source>
</evidence>
<feature type="domain" description="LysR substrate-binding" evidence="5">
    <location>
        <begin position="2"/>
        <end position="183"/>
    </location>
</feature>
<keyword evidence="7" id="KW-1185">Reference proteome</keyword>
<dbReference type="Pfam" id="PF03466">
    <property type="entry name" value="LysR_substrate"/>
    <property type="match status" value="1"/>
</dbReference>
<dbReference type="SUPFAM" id="SSF53850">
    <property type="entry name" value="Periplasmic binding protein-like II"/>
    <property type="match status" value="1"/>
</dbReference>
<name>A0ABR9LUR9_9ACTN</name>
<dbReference type="PANTHER" id="PTHR30346:SF0">
    <property type="entry name" value="HCA OPERON TRANSCRIPTIONAL ACTIVATOR HCAR"/>
    <property type="match status" value="1"/>
</dbReference>
<dbReference type="Gene3D" id="3.40.190.10">
    <property type="entry name" value="Periplasmic binding protein-like II"/>
    <property type="match status" value="2"/>
</dbReference>
<dbReference type="Proteomes" id="UP000633509">
    <property type="component" value="Unassembled WGS sequence"/>
</dbReference>
<proteinExistence type="inferred from homology"/>
<dbReference type="EMBL" id="JADBEK010000001">
    <property type="protein sequence ID" value="MBE1584065.1"/>
    <property type="molecule type" value="Genomic_DNA"/>
</dbReference>
<evidence type="ECO:0000313" key="6">
    <source>
        <dbReference type="EMBL" id="MBE1584065.1"/>
    </source>
</evidence>
<evidence type="ECO:0000256" key="4">
    <source>
        <dbReference type="ARBA" id="ARBA00023163"/>
    </source>
</evidence>